<feature type="coiled-coil region" evidence="1">
    <location>
        <begin position="96"/>
        <end position="138"/>
    </location>
</feature>
<reference evidence="2 3" key="1">
    <citation type="submission" date="2020-08" db="EMBL/GenBank/DDBJ databases">
        <title>Genomic Encyclopedia of Type Strains, Phase IV (KMG-IV): sequencing the most valuable type-strain genomes for metagenomic binning, comparative biology and taxonomic classification.</title>
        <authorList>
            <person name="Goeker M."/>
        </authorList>
    </citation>
    <scope>NUCLEOTIDE SEQUENCE [LARGE SCALE GENOMIC DNA]</scope>
    <source>
        <strain evidence="2 3">DSM 103462</strain>
    </source>
</reference>
<organism evidence="2 3">
    <name type="scientific">Treponema ruminis</name>
    <dbReference type="NCBI Taxonomy" id="744515"/>
    <lineage>
        <taxon>Bacteria</taxon>
        <taxon>Pseudomonadati</taxon>
        <taxon>Spirochaetota</taxon>
        <taxon>Spirochaetia</taxon>
        <taxon>Spirochaetales</taxon>
        <taxon>Treponemataceae</taxon>
        <taxon>Treponema</taxon>
    </lineage>
</organism>
<gene>
    <name evidence="2" type="ORF">HNP76_001475</name>
</gene>
<evidence type="ECO:0000313" key="2">
    <source>
        <dbReference type="EMBL" id="MBB5226107.1"/>
    </source>
</evidence>
<evidence type="ECO:0000313" key="3">
    <source>
        <dbReference type="Proteomes" id="UP000518887"/>
    </source>
</evidence>
<dbReference type="RefSeq" id="WP_184659061.1">
    <property type="nucleotide sequence ID" value="NZ_CP031518.1"/>
</dbReference>
<dbReference type="AlphaFoldDB" id="A0A7W8G979"/>
<evidence type="ECO:0000256" key="1">
    <source>
        <dbReference type="SAM" id="Coils"/>
    </source>
</evidence>
<sequence length="162" mass="18470">MAKELSKEELDERIAILKRFRKLLEQQRNKFQEYLAVLESQEGRIEMEDGDSIAAHAELENQIVKNLASLQKVIVPMQGMYQAIMPGVPVADNASVEQLQLDLANLQKQVLAQNERNRNLLQNQMGKIKNQLNNMNLMNPYRGRSSIYAEKAVVGSTIEFNV</sequence>
<evidence type="ECO:0008006" key="4">
    <source>
        <dbReference type="Google" id="ProtNLM"/>
    </source>
</evidence>
<dbReference type="Proteomes" id="UP000518887">
    <property type="component" value="Unassembled WGS sequence"/>
</dbReference>
<comment type="caution">
    <text evidence="2">The sequence shown here is derived from an EMBL/GenBank/DDBJ whole genome shotgun (WGS) entry which is preliminary data.</text>
</comment>
<proteinExistence type="predicted"/>
<keyword evidence="3" id="KW-1185">Reference proteome</keyword>
<protein>
    <recommendedName>
        <fullName evidence="4">FlgN protein</fullName>
    </recommendedName>
</protein>
<feature type="coiled-coil region" evidence="1">
    <location>
        <begin position="7"/>
        <end position="44"/>
    </location>
</feature>
<keyword evidence="1" id="KW-0175">Coiled coil</keyword>
<dbReference type="EMBL" id="JACHFQ010000004">
    <property type="protein sequence ID" value="MBB5226107.1"/>
    <property type="molecule type" value="Genomic_DNA"/>
</dbReference>
<accession>A0A7W8G979</accession>
<name>A0A7W8G979_9SPIR</name>